<evidence type="ECO:0008006" key="3">
    <source>
        <dbReference type="Google" id="ProtNLM"/>
    </source>
</evidence>
<organism evidence="1 2">
    <name type="scientific">Salinibacillus aidingensis</name>
    <dbReference type="NCBI Taxonomy" id="237684"/>
    <lineage>
        <taxon>Bacteria</taxon>
        <taxon>Bacillati</taxon>
        <taxon>Bacillota</taxon>
        <taxon>Bacilli</taxon>
        <taxon>Bacillales</taxon>
        <taxon>Bacillaceae</taxon>
        <taxon>Salinibacillus</taxon>
    </lineage>
</organism>
<dbReference type="PANTHER" id="PTHR43415">
    <property type="entry name" value="SPERMIDINE N(1)-ACETYLTRANSFERASE"/>
    <property type="match status" value="1"/>
</dbReference>
<dbReference type="InterPro" id="IPR016181">
    <property type="entry name" value="Acyl_CoA_acyltransferase"/>
</dbReference>
<keyword evidence="2" id="KW-1185">Reference proteome</keyword>
<proteinExistence type="predicted"/>
<sequence>MNLSGFYWPFIPHLVLLGYPQNLNWGYYGQLIRDKVHLVVAKENKKAIHIYEKIGFHIEGEMKEHFYLNGSYHDAYMMAIFQDEWTGKSLNQ</sequence>
<comment type="caution">
    <text evidence="1">The sequence shown here is derived from an EMBL/GenBank/DDBJ whole genome shotgun (WGS) entry which is preliminary data.</text>
</comment>
<dbReference type="PANTHER" id="PTHR43415:SF6">
    <property type="entry name" value="SPERMIDINE N(1)-ACETYLTRANSFERASE"/>
    <property type="match status" value="1"/>
</dbReference>
<accession>A0ABN1AW77</accession>
<dbReference type="SUPFAM" id="SSF55729">
    <property type="entry name" value="Acyl-CoA N-acyltransferases (Nat)"/>
    <property type="match status" value="1"/>
</dbReference>
<evidence type="ECO:0000313" key="2">
    <source>
        <dbReference type="Proteomes" id="UP001500880"/>
    </source>
</evidence>
<name>A0ABN1AW77_9BACI</name>
<dbReference type="Gene3D" id="3.40.630.30">
    <property type="match status" value="1"/>
</dbReference>
<evidence type="ECO:0000313" key="1">
    <source>
        <dbReference type="EMBL" id="GAA0485114.1"/>
    </source>
</evidence>
<reference evidence="1 2" key="1">
    <citation type="journal article" date="2019" name="Int. J. Syst. Evol. Microbiol.">
        <title>The Global Catalogue of Microorganisms (GCM) 10K type strain sequencing project: providing services to taxonomists for standard genome sequencing and annotation.</title>
        <authorList>
            <consortium name="The Broad Institute Genomics Platform"/>
            <consortium name="The Broad Institute Genome Sequencing Center for Infectious Disease"/>
            <person name="Wu L."/>
            <person name="Ma J."/>
        </authorList>
    </citation>
    <scope>NUCLEOTIDE SEQUENCE [LARGE SCALE GENOMIC DNA]</scope>
    <source>
        <strain evidence="1 2">JCM 12389</strain>
    </source>
</reference>
<dbReference type="RefSeq" id="WP_343837878.1">
    <property type="nucleotide sequence ID" value="NZ_BAAADO010000002.1"/>
</dbReference>
<gene>
    <name evidence="1" type="ORF">GCM10008986_07960</name>
</gene>
<protein>
    <recommendedName>
        <fullName evidence="3">Diamine N-acetyltransferase</fullName>
    </recommendedName>
</protein>
<dbReference type="Proteomes" id="UP001500880">
    <property type="component" value="Unassembled WGS sequence"/>
</dbReference>
<dbReference type="EMBL" id="BAAADO010000002">
    <property type="protein sequence ID" value="GAA0485114.1"/>
    <property type="molecule type" value="Genomic_DNA"/>
</dbReference>